<comment type="caution">
    <text evidence="7">The sequence shown here is derived from an EMBL/GenBank/DDBJ whole genome shotgun (WGS) entry which is preliminary data.</text>
</comment>
<dbReference type="AlphaFoldDB" id="A0AAU9K1N6"/>
<keyword evidence="4" id="KW-0969">Cilium</keyword>
<dbReference type="InterPro" id="IPR001611">
    <property type="entry name" value="Leu-rich_rpt"/>
</dbReference>
<evidence type="ECO:0000256" key="1">
    <source>
        <dbReference type="ARBA" id="ARBA00004138"/>
    </source>
</evidence>
<evidence type="ECO:0000313" key="8">
    <source>
        <dbReference type="Proteomes" id="UP001162131"/>
    </source>
</evidence>
<dbReference type="SUPFAM" id="SSF52058">
    <property type="entry name" value="L domain-like"/>
    <property type="match status" value="1"/>
</dbReference>
<dbReference type="EMBL" id="CAJZBQ010000053">
    <property type="protein sequence ID" value="CAG9331822.1"/>
    <property type="molecule type" value="Genomic_DNA"/>
</dbReference>
<evidence type="ECO:0000313" key="7">
    <source>
        <dbReference type="EMBL" id="CAG9331822.1"/>
    </source>
</evidence>
<evidence type="ECO:0000256" key="6">
    <source>
        <dbReference type="SAM" id="MobiDB-lite"/>
    </source>
</evidence>
<feature type="region of interest" description="Disordered" evidence="6">
    <location>
        <begin position="895"/>
        <end position="942"/>
    </location>
</feature>
<dbReference type="PROSITE" id="PS51450">
    <property type="entry name" value="LRR"/>
    <property type="match status" value="5"/>
</dbReference>
<name>A0AAU9K1N6_9CILI</name>
<dbReference type="Gene3D" id="3.80.10.10">
    <property type="entry name" value="Ribonuclease Inhibitor"/>
    <property type="match status" value="2"/>
</dbReference>
<keyword evidence="3" id="KW-0677">Repeat</keyword>
<keyword evidence="2" id="KW-0433">Leucine-rich repeat</keyword>
<reference evidence="7" key="1">
    <citation type="submission" date="2021-09" db="EMBL/GenBank/DDBJ databases">
        <authorList>
            <consortium name="AG Swart"/>
            <person name="Singh M."/>
            <person name="Singh A."/>
            <person name="Seah K."/>
            <person name="Emmerich C."/>
        </authorList>
    </citation>
    <scope>NUCLEOTIDE SEQUENCE</scope>
    <source>
        <strain evidence="7">ATCC30299</strain>
    </source>
</reference>
<sequence length="996" mass="116533">MEYGKMTEEEYAEIAAKLDESLKDFDVSETESEPEESFKVVESFQVKESIIDSENWKLFLQSQRKVEEEQEKIQKKAAKALYGLREATKNVDLTASIQVAEKIEEVIEEEKIEKVQNLAIWEESNEKEILNQLEKDFESENESILIEKLKAEENLKREAEIEQMIEEDMLAKMIENWIKKEKEIKKQEEIKKKVEAEKKKEEIKVREQKKQEYEQIKKNREEKERQEKIKEEKRIEEEQKRIEKEKKIEESRKREEARQQKWEASAMKAEDEFSGMLRSFLKKKEENDNLLRENRSMKYEDDFGRLFRKLPGVLQKRKIIDEYLELPKIQFKPFAKATTVELPKPIPSKTITEKAYIVDPIPLPRPTLLTKLPPFKPETSKLEEPTLASFLPYPLNSKSPSFELKYEGIKSISGLESFTNLQTLALSLNKISKIQNLPPSLVQLDLSQNLIQNIPDLNLPLLESLNLDLNQISVLSGLKNCTNLRCLSINNNKIVKLEGLEKNLLLERLLMYRNFIKSIPDHAFNTNLYLKYLDLGRNKLRDVNFLNPLKLLTSMILYQNKISDIQPLQLPLLQELWLNGNSLKSLDFLSHVPLLEVLRLEDNAIASISEFNCKMLKFCNLSFNNLPRFHQLLICIKGAPNLTHLSYNDNPFMNSRPEVVPLYNELLVKALPNLQDLNNTPRTSNSKVVNRLSGILARQAFELKQCELLVQKEKREAPIAKYISEEMKMWLFQLPARLYNYMGCEPKLEFCGRDIEYYWYNARVLLHKDSLACLVIQTWWKTRFLKRKMMLMKHQNHISQIIKIQSCYRGHLVRKNPGNSRYDLKKITKIQAAYRGYNLRKKIKIALSNAKINDIDLDEFQEVNIDDINTNINFGDDLIIPKGLDLSKFLQPAKEENKTPRLPPLKAAPAQRRPPSPLGRSKTSENTISSQGSLPPLGTTNKRNFEEKLDEWGFTKVETREHLQKKWVQQQRRKNKKKVLTADEKLQNFRKIAGKM</sequence>
<gene>
    <name evidence="7" type="ORF">BSTOLATCC_MIC53881</name>
</gene>
<dbReference type="SMART" id="SM00365">
    <property type="entry name" value="LRR_SD22"/>
    <property type="match status" value="7"/>
</dbReference>
<dbReference type="InterPro" id="IPR050576">
    <property type="entry name" value="Cilia_flagella_integrity"/>
</dbReference>
<organism evidence="7 8">
    <name type="scientific">Blepharisma stoltei</name>
    <dbReference type="NCBI Taxonomy" id="1481888"/>
    <lineage>
        <taxon>Eukaryota</taxon>
        <taxon>Sar</taxon>
        <taxon>Alveolata</taxon>
        <taxon>Ciliophora</taxon>
        <taxon>Postciliodesmatophora</taxon>
        <taxon>Heterotrichea</taxon>
        <taxon>Heterotrichida</taxon>
        <taxon>Blepharismidae</taxon>
        <taxon>Blepharisma</taxon>
    </lineage>
</organism>
<evidence type="ECO:0000256" key="5">
    <source>
        <dbReference type="ARBA" id="ARBA00023273"/>
    </source>
</evidence>
<accession>A0AAU9K1N6</accession>
<dbReference type="PANTHER" id="PTHR45973:SF9">
    <property type="entry name" value="LEUCINE-RICH REPEAT-CONTAINING PROTEIN 46"/>
    <property type="match status" value="1"/>
</dbReference>
<dbReference type="SMART" id="SM00369">
    <property type="entry name" value="LRR_TYP"/>
    <property type="match status" value="5"/>
</dbReference>
<dbReference type="SMART" id="SM00015">
    <property type="entry name" value="IQ"/>
    <property type="match status" value="2"/>
</dbReference>
<dbReference type="InterPro" id="IPR032675">
    <property type="entry name" value="LRR_dom_sf"/>
</dbReference>
<evidence type="ECO:0000256" key="4">
    <source>
        <dbReference type="ARBA" id="ARBA00023069"/>
    </source>
</evidence>
<protein>
    <submittedName>
        <fullName evidence="7">Uncharacterized protein</fullName>
    </submittedName>
</protein>
<dbReference type="Proteomes" id="UP001162131">
    <property type="component" value="Unassembled WGS sequence"/>
</dbReference>
<dbReference type="InterPro" id="IPR027417">
    <property type="entry name" value="P-loop_NTPase"/>
</dbReference>
<comment type="subcellular location">
    <subcellularLocation>
        <location evidence="1">Cell projection</location>
        <location evidence="1">Cilium</location>
    </subcellularLocation>
</comment>
<dbReference type="Pfam" id="PF00612">
    <property type="entry name" value="IQ"/>
    <property type="match status" value="2"/>
</dbReference>
<keyword evidence="8" id="KW-1185">Reference proteome</keyword>
<dbReference type="Gene3D" id="1.20.5.190">
    <property type="match status" value="1"/>
</dbReference>
<proteinExistence type="predicted"/>
<dbReference type="SUPFAM" id="SSF52540">
    <property type="entry name" value="P-loop containing nucleoside triphosphate hydrolases"/>
    <property type="match status" value="1"/>
</dbReference>
<evidence type="ECO:0000256" key="2">
    <source>
        <dbReference type="ARBA" id="ARBA00022614"/>
    </source>
</evidence>
<dbReference type="PANTHER" id="PTHR45973">
    <property type="entry name" value="PROTEIN PHOSPHATASE 1 REGULATORY SUBUNIT SDS22-RELATED"/>
    <property type="match status" value="1"/>
</dbReference>
<dbReference type="InterPro" id="IPR003591">
    <property type="entry name" value="Leu-rich_rpt_typical-subtyp"/>
</dbReference>
<feature type="compositionally biased region" description="Polar residues" evidence="6">
    <location>
        <begin position="924"/>
        <end position="942"/>
    </location>
</feature>
<dbReference type="PROSITE" id="PS50096">
    <property type="entry name" value="IQ"/>
    <property type="match status" value="2"/>
</dbReference>
<evidence type="ECO:0000256" key="3">
    <source>
        <dbReference type="ARBA" id="ARBA00022737"/>
    </source>
</evidence>
<dbReference type="InterPro" id="IPR000048">
    <property type="entry name" value="IQ_motif_EF-hand-BS"/>
</dbReference>
<feature type="region of interest" description="Disordered" evidence="6">
    <location>
        <begin position="196"/>
        <end position="243"/>
    </location>
</feature>
<keyword evidence="5" id="KW-0966">Cell projection</keyword>